<evidence type="ECO:0000313" key="2">
    <source>
        <dbReference type="EMBL" id="QHQ60800.1"/>
    </source>
</evidence>
<accession>A0A6P1THW2</accession>
<keyword evidence="1" id="KW-0812">Transmembrane</keyword>
<protein>
    <recommendedName>
        <fullName evidence="4">Zinc-ribbon domain-containing protein</fullName>
    </recommendedName>
</protein>
<keyword evidence="1" id="KW-1133">Transmembrane helix</keyword>
<proteinExistence type="predicted"/>
<evidence type="ECO:0000256" key="1">
    <source>
        <dbReference type="SAM" id="Phobius"/>
    </source>
</evidence>
<evidence type="ECO:0000313" key="3">
    <source>
        <dbReference type="Proteomes" id="UP000464314"/>
    </source>
</evidence>
<dbReference type="Proteomes" id="UP000464314">
    <property type="component" value="Chromosome"/>
</dbReference>
<keyword evidence="1" id="KW-0472">Membrane</keyword>
<sequence length="138" mass="15661">MVCKACGRSSANENANYCEYCGTSFRENIPIRQEDYSIGREQSTETESVGNEKPISFGNWMGTMLLPFIPIVGIFIYIVMMFVWAFGSDTPKSKKNWARASLIVSVIAIILFVFMFTSTMMDIMNSGLSIEDYMSEFY</sequence>
<evidence type="ECO:0008006" key="4">
    <source>
        <dbReference type="Google" id="ProtNLM"/>
    </source>
</evidence>
<gene>
    <name evidence="2" type="ORF">Ana3638_08485</name>
</gene>
<dbReference type="EMBL" id="CP048000">
    <property type="protein sequence ID" value="QHQ60800.1"/>
    <property type="molecule type" value="Genomic_DNA"/>
</dbReference>
<dbReference type="AlphaFoldDB" id="A0A6P1THW2"/>
<name>A0A6P1THW2_9FIRM</name>
<keyword evidence="3" id="KW-1185">Reference proteome</keyword>
<dbReference type="KEGG" id="anr:Ana3638_08485"/>
<dbReference type="RefSeq" id="WP_202621589.1">
    <property type="nucleotide sequence ID" value="NZ_CP048000.1"/>
</dbReference>
<feature type="transmembrane region" description="Helical" evidence="1">
    <location>
        <begin position="64"/>
        <end position="85"/>
    </location>
</feature>
<organism evidence="2 3">
    <name type="scientific">Anaerocolumna sedimenticola</name>
    <dbReference type="NCBI Taxonomy" id="2696063"/>
    <lineage>
        <taxon>Bacteria</taxon>
        <taxon>Bacillati</taxon>
        <taxon>Bacillota</taxon>
        <taxon>Clostridia</taxon>
        <taxon>Lachnospirales</taxon>
        <taxon>Lachnospiraceae</taxon>
        <taxon>Anaerocolumna</taxon>
    </lineage>
</organism>
<feature type="transmembrane region" description="Helical" evidence="1">
    <location>
        <begin position="97"/>
        <end position="116"/>
    </location>
</feature>
<reference evidence="2 3" key="1">
    <citation type="submission" date="2020-01" db="EMBL/GenBank/DDBJ databases">
        <title>Genome analysis of Anaerocolumna sp. CBA3638.</title>
        <authorList>
            <person name="Kim J."/>
            <person name="Roh S.W."/>
        </authorList>
    </citation>
    <scope>NUCLEOTIDE SEQUENCE [LARGE SCALE GENOMIC DNA]</scope>
    <source>
        <strain evidence="2 3">CBA3638</strain>
    </source>
</reference>